<evidence type="ECO:0000313" key="4">
    <source>
        <dbReference type="Proteomes" id="UP001500909"/>
    </source>
</evidence>
<dbReference type="Gene3D" id="3.40.50.1820">
    <property type="entry name" value="alpha/beta hydrolase"/>
    <property type="match status" value="1"/>
</dbReference>
<dbReference type="PANTHER" id="PTHR48081:SF8">
    <property type="entry name" value="ALPHA_BETA HYDROLASE FOLD-3 DOMAIN-CONTAINING PROTEIN-RELATED"/>
    <property type="match status" value="1"/>
</dbReference>
<dbReference type="Proteomes" id="UP001500909">
    <property type="component" value="Unassembled WGS sequence"/>
</dbReference>
<dbReference type="RefSeq" id="WP_346099927.1">
    <property type="nucleotide sequence ID" value="NZ_BAAABY010000058.1"/>
</dbReference>
<reference evidence="4" key="1">
    <citation type="journal article" date="2019" name="Int. J. Syst. Evol. Microbiol.">
        <title>The Global Catalogue of Microorganisms (GCM) 10K type strain sequencing project: providing services to taxonomists for standard genome sequencing and annotation.</title>
        <authorList>
            <consortium name="The Broad Institute Genomics Platform"/>
            <consortium name="The Broad Institute Genome Sequencing Center for Infectious Disease"/>
            <person name="Wu L."/>
            <person name="Ma J."/>
        </authorList>
    </citation>
    <scope>NUCLEOTIDE SEQUENCE [LARGE SCALE GENOMIC DNA]</scope>
    <source>
        <strain evidence="4">JCM 4805</strain>
    </source>
</reference>
<evidence type="ECO:0000313" key="3">
    <source>
        <dbReference type="EMBL" id="GAA0497354.1"/>
    </source>
</evidence>
<dbReference type="InterPro" id="IPR029058">
    <property type="entry name" value="AB_hydrolase_fold"/>
</dbReference>
<dbReference type="InterPro" id="IPR050300">
    <property type="entry name" value="GDXG_lipolytic_enzyme"/>
</dbReference>
<name>A0ABP3LBM0_9ACTN</name>
<sequence length="315" mass="33101">MPLHAAIASKLYLLDDLPKGIDCPLTPEQEARLAQFNEAHGYTPPAATVEPITLPGRHGEIPARVYTAPEGTPATGRCFVWVHGGGWVFGDLDMAEADWTAREIVARSGATVVSVDYRKAVVGTAYPVPLDDVVDALTWVRDHRHEIGAGLADGPLSVGGASAGANLVAGAVLRLRDEAGWAPAHVVLVYPAVHAVLPAPSPHLTALMADVPRAARLLTDFARVFENYLGGPLSTADGYAAPALADLTAFPPTTVLNAEYDDLRPSGEAFTAALATAGTDVAQVCVRGTLHGFLTRPGTEEPTDLALDVMAHHLH</sequence>
<proteinExistence type="predicted"/>
<dbReference type="InterPro" id="IPR013094">
    <property type="entry name" value="AB_hydrolase_3"/>
</dbReference>
<dbReference type="Pfam" id="PF07859">
    <property type="entry name" value="Abhydrolase_3"/>
    <property type="match status" value="1"/>
</dbReference>
<evidence type="ECO:0000256" key="1">
    <source>
        <dbReference type="ARBA" id="ARBA00022801"/>
    </source>
</evidence>
<organism evidence="3 4">
    <name type="scientific">Streptomyces olivaceiscleroticus</name>
    <dbReference type="NCBI Taxonomy" id="68245"/>
    <lineage>
        <taxon>Bacteria</taxon>
        <taxon>Bacillati</taxon>
        <taxon>Actinomycetota</taxon>
        <taxon>Actinomycetes</taxon>
        <taxon>Kitasatosporales</taxon>
        <taxon>Streptomycetaceae</taxon>
        <taxon>Streptomyces</taxon>
    </lineage>
</organism>
<feature type="domain" description="Alpha/beta hydrolase fold-3" evidence="2">
    <location>
        <begin position="80"/>
        <end position="294"/>
    </location>
</feature>
<dbReference type="GO" id="GO:0016787">
    <property type="term" value="F:hydrolase activity"/>
    <property type="evidence" value="ECO:0007669"/>
    <property type="project" value="UniProtKB-KW"/>
</dbReference>
<accession>A0ABP3LBM0</accession>
<dbReference type="PANTHER" id="PTHR48081">
    <property type="entry name" value="AB HYDROLASE SUPERFAMILY PROTEIN C4A8.06C"/>
    <property type="match status" value="1"/>
</dbReference>
<keyword evidence="4" id="KW-1185">Reference proteome</keyword>
<dbReference type="SUPFAM" id="SSF53474">
    <property type="entry name" value="alpha/beta-Hydrolases"/>
    <property type="match status" value="1"/>
</dbReference>
<gene>
    <name evidence="3" type="ORF">GCM10010361_73630</name>
</gene>
<comment type="caution">
    <text evidence="3">The sequence shown here is derived from an EMBL/GenBank/DDBJ whole genome shotgun (WGS) entry which is preliminary data.</text>
</comment>
<dbReference type="EMBL" id="BAAABY010000058">
    <property type="protein sequence ID" value="GAA0497354.1"/>
    <property type="molecule type" value="Genomic_DNA"/>
</dbReference>
<keyword evidence="1 3" id="KW-0378">Hydrolase</keyword>
<protein>
    <submittedName>
        <fullName evidence="3">Alpha/beta hydrolase fold domain-containing protein</fullName>
    </submittedName>
</protein>
<evidence type="ECO:0000259" key="2">
    <source>
        <dbReference type="Pfam" id="PF07859"/>
    </source>
</evidence>